<dbReference type="Proteomes" id="UP000516437">
    <property type="component" value="Chromosome 1"/>
</dbReference>
<reference evidence="2" key="3">
    <citation type="submission" date="2019-09" db="EMBL/GenBank/DDBJ databases">
        <authorList>
            <person name="Gao Z."/>
        </authorList>
    </citation>
    <scope>NUCLEOTIDE SEQUENCE</scope>
    <source>
        <tissue evidence="2">Leaves</tissue>
    </source>
</reference>
<name>A0A6A1WNI9_9ROSI</name>
<sequence>MCFGSPQESSGGDISIGAKDTRKVSCQHLVFLWGFSCRMTAGTLKRLLQGSHTVFSEEFDVRLVDKSCAIVVFWKPGLSDTFLEVINSQEISGSLRELVSEGLRAACYETYKNICRLGIWEVDLAQSLEKALEEPDCLEKSDSESNPLEVCWFSDSIINLDDL</sequence>
<keyword evidence="3" id="KW-1185">Reference proteome</keyword>
<reference evidence="2" key="1">
    <citation type="submission" date="2018-07" db="EMBL/GenBank/DDBJ databases">
        <authorList>
            <person name="Gao Z.-S."/>
            <person name="Jia H.-M."/>
            <person name="Jia H.-J."/>
            <person name="Cai Q.-L."/>
            <person name="Wang Y."/>
            <person name="Zhao H.-B."/>
        </authorList>
    </citation>
    <scope>NUCLEOTIDE SEQUENCE</scope>
    <source>
        <tissue evidence="2">Leaves</tissue>
    </source>
</reference>
<dbReference type="AlphaFoldDB" id="A0A6A1WNI9"/>
<protein>
    <submittedName>
        <fullName evidence="2">Poly(A)-specific ribonuclease PARN-like</fullName>
    </submittedName>
</protein>
<proteinExistence type="predicted"/>
<dbReference type="OrthoDB" id="1432093at2759"/>
<evidence type="ECO:0000313" key="2">
    <source>
        <dbReference type="EMBL" id="KAB1226744.1"/>
    </source>
</evidence>
<evidence type="ECO:0000313" key="1">
    <source>
        <dbReference type="EMBL" id="KAB1226743.1"/>
    </source>
</evidence>
<gene>
    <name evidence="2" type="ORF">CJ030_MR1G022557</name>
    <name evidence="1" type="ORF">CJ030_MR1G022558</name>
</gene>
<evidence type="ECO:0000313" key="3">
    <source>
        <dbReference type="Proteomes" id="UP000516437"/>
    </source>
</evidence>
<accession>A0A6A1WNI9</accession>
<dbReference type="EMBL" id="RXIC02000019">
    <property type="protein sequence ID" value="KAB1226743.1"/>
    <property type="molecule type" value="Genomic_DNA"/>
</dbReference>
<dbReference type="EMBL" id="RXIC02000019">
    <property type="protein sequence ID" value="KAB1226744.1"/>
    <property type="molecule type" value="Genomic_DNA"/>
</dbReference>
<organism evidence="2 3">
    <name type="scientific">Morella rubra</name>
    <name type="common">Chinese bayberry</name>
    <dbReference type="NCBI Taxonomy" id="262757"/>
    <lineage>
        <taxon>Eukaryota</taxon>
        <taxon>Viridiplantae</taxon>
        <taxon>Streptophyta</taxon>
        <taxon>Embryophyta</taxon>
        <taxon>Tracheophyta</taxon>
        <taxon>Spermatophyta</taxon>
        <taxon>Magnoliopsida</taxon>
        <taxon>eudicotyledons</taxon>
        <taxon>Gunneridae</taxon>
        <taxon>Pentapetalae</taxon>
        <taxon>rosids</taxon>
        <taxon>fabids</taxon>
        <taxon>Fagales</taxon>
        <taxon>Myricaceae</taxon>
        <taxon>Morella</taxon>
    </lineage>
</organism>
<comment type="caution">
    <text evidence="2">The sequence shown here is derived from an EMBL/GenBank/DDBJ whole genome shotgun (WGS) entry which is preliminary data.</text>
</comment>
<reference evidence="2 3" key="2">
    <citation type="journal article" date="2019" name="Plant Biotechnol. J.">
        <title>The red bayberry genome and genetic basis of sex determination.</title>
        <authorList>
            <person name="Jia H.M."/>
            <person name="Jia H.J."/>
            <person name="Cai Q.L."/>
            <person name="Wang Y."/>
            <person name="Zhao H.B."/>
            <person name="Yang W.F."/>
            <person name="Wang G.Y."/>
            <person name="Li Y.H."/>
            <person name="Zhan D.L."/>
            <person name="Shen Y.T."/>
            <person name="Niu Q.F."/>
            <person name="Chang L."/>
            <person name="Qiu J."/>
            <person name="Zhao L."/>
            <person name="Xie H.B."/>
            <person name="Fu W.Y."/>
            <person name="Jin J."/>
            <person name="Li X.W."/>
            <person name="Jiao Y."/>
            <person name="Zhou C.C."/>
            <person name="Tu T."/>
            <person name="Chai C.Y."/>
            <person name="Gao J.L."/>
            <person name="Fan L.J."/>
            <person name="van de Weg E."/>
            <person name="Wang J.Y."/>
            <person name="Gao Z.S."/>
        </authorList>
    </citation>
    <scope>NUCLEOTIDE SEQUENCE [LARGE SCALE GENOMIC DNA]</scope>
    <source>
        <tissue evidence="2">Leaves</tissue>
    </source>
</reference>